<dbReference type="GO" id="GO:0005730">
    <property type="term" value="C:nucleolus"/>
    <property type="evidence" value="ECO:0007669"/>
    <property type="project" value="TreeGrafter"/>
</dbReference>
<accession>A0AAD5RM18</accession>
<dbReference type="GO" id="GO:0003735">
    <property type="term" value="F:structural constituent of ribosome"/>
    <property type="evidence" value="ECO:0007669"/>
    <property type="project" value="InterPro"/>
</dbReference>
<sequence>MKRNPRKLKWTKSFRKAAGKEMVVDSTLQFAARRHVPLRYDREMHQATLSAMGRITEIRQKRERAFYKRRMRGKRAQDLSEARKLVKAHEHLLPRLRGSEKRKLREEGVTEEEIEKLEEEVKTDKARLEKERDVITKEVVRTGRKNVGTKEKKARIKVTNDGREVVEFGDGDGADAWGGDGDDAEIIAGEDDTMDVDVF</sequence>
<comment type="caution">
    <text evidence="2">The sequence shown here is derived from an EMBL/GenBank/DDBJ whole genome shotgun (WGS) entry which is preliminary data.</text>
</comment>
<keyword evidence="3" id="KW-1185">Reference proteome</keyword>
<keyword evidence="1" id="KW-0175">Coiled coil</keyword>
<feature type="coiled-coil region" evidence="1">
    <location>
        <begin position="100"/>
        <end position="138"/>
    </location>
</feature>
<dbReference type="Proteomes" id="UP001201980">
    <property type="component" value="Unassembled WGS sequence"/>
</dbReference>
<dbReference type="PANTHER" id="PTHR10792">
    <property type="entry name" value="60S RIBOSOMAL PROTEIN L24"/>
    <property type="match status" value="1"/>
</dbReference>
<dbReference type="AlphaFoldDB" id="A0AAD5RM18"/>
<evidence type="ECO:0008006" key="4">
    <source>
        <dbReference type="Google" id="ProtNLM"/>
    </source>
</evidence>
<dbReference type="Gene3D" id="2.30.170.20">
    <property type="entry name" value="Ribosomal protein L24e"/>
    <property type="match status" value="1"/>
</dbReference>
<evidence type="ECO:0000256" key="1">
    <source>
        <dbReference type="SAM" id="Coils"/>
    </source>
</evidence>
<dbReference type="PANTHER" id="PTHR10792:SF8">
    <property type="entry name" value="RIBOSOME BIOGENESIS PROTEIN RLP24-RELATED"/>
    <property type="match status" value="1"/>
</dbReference>
<reference evidence="2" key="1">
    <citation type="submission" date="2022-07" db="EMBL/GenBank/DDBJ databases">
        <title>Draft genome sequence of Zalerion maritima ATCC 34329, a (micro)plastics degrading marine fungus.</title>
        <authorList>
            <person name="Paco A."/>
            <person name="Goncalves M.F.M."/>
            <person name="Rocha-Santos T.A.P."/>
            <person name="Alves A."/>
        </authorList>
    </citation>
    <scope>NUCLEOTIDE SEQUENCE</scope>
    <source>
        <strain evidence="2">ATCC 34329</strain>
    </source>
</reference>
<proteinExistence type="predicted"/>
<organism evidence="2 3">
    <name type="scientific">Zalerion maritima</name>
    <dbReference type="NCBI Taxonomy" id="339359"/>
    <lineage>
        <taxon>Eukaryota</taxon>
        <taxon>Fungi</taxon>
        <taxon>Dikarya</taxon>
        <taxon>Ascomycota</taxon>
        <taxon>Pezizomycotina</taxon>
        <taxon>Sordariomycetes</taxon>
        <taxon>Lulworthiomycetidae</taxon>
        <taxon>Lulworthiales</taxon>
        <taxon>Lulworthiaceae</taxon>
        <taxon>Zalerion</taxon>
    </lineage>
</organism>
<dbReference type="EMBL" id="JAKWBI020000279">
    <property type="protein sequence ID" value="KAJ2897372.1"/>
    <property type="molecule type" value="Genomic_DNA"/>
</dbReference>
<evidence type="ECO:0000313" key="2">
    <source>
        <dbReference type="EMBL" id="KAJ2897372.1"/>
    </source>
</evidence>
<name>A0AAD5RM18_9PEZI</name>
<gene>
    <name evidence="2" type="ORF">MKZ38_004710</name>
</gene>
<protein>
    <recommendedName>
        <fullName evidence="4">Ribosome biogenesis protein RLP24</fullName>
    </recommendedName>
</protein>
<dbReference type="InterPro" id="IPR038630">
    <property type="entry name" value="L24e/L24_sf"/>
</dbReference>
<evidence type="ECO:0000313" key="3">
    <source>
        <dbReference type="Proteomes" id="UP001201980"/>
    </source>
</evidence>
<dbReference type="InterPro" id="IPR056366">
    <property type="entry name" value="Ribosomal_eL24"/>
</dbReference>
<dbReference type="GO" id="GO:0042273">
    <property type="term" value="P:ribosomal large subunit biogenesis"/>
    <property type="evidence" value="ECO:0007669"/>
    <property type="project" value="TreeGrafter"/>
</dbReference>